<dbReference type="SUPFAM" id="SSF47240">
    <property type="entry name" value="Ferritin-like"/>
    <property type="match status" value="1"/>
</dbReference>
<dbReference type="Proteomes" id="UP000253383">
    <property type="component" value="Unassembled WGS sequence"/>
</dbReference>
<proteinExistence type="predicted"/>
<dbReference type="Pfam" id="PF13668">
    <property type="entry name" value="Ferritin_2"/>
    <property type="match status" value="1"/>
</dbReference>
<reference evidence="1 2" key="1">
    <citation type="submission" date="2018-07" db="EMBL/GenBank/DDBJ databases">
        <title>Genome analysis of Larkinella rosea.</title>
        <authorList>
            <person name="Zhou Z."/>
            <person name="Wang G."/>
        </authorList>
    </citation>
    <scope>NUCLEOTIDE SEQUENCE [LARGE SCALE GENOMIC DNA]</scope>
    <source>
        <strain evidence="2">zzj9</strain>
    </source>
</reference>
<comment type="caution">
    <text evidence="1">The sequence shown here is derived from an EMBL/GenBank/DDBJ whole genome shotgun (WGS) entry which is preliminary data.</text>
</comment>
<dbReference type="EMBL" id="QOWE01000001">
    <property type="protein sequence ID" value="RCR71500.1"/>
    <property type="molecule type" value="Genomic_DNA"/>
</dbReference>
<accession>A0A368JV07</accession>
<evidence type="ECO:0000313" key="2">
    <source>
        <dbReference type="Proteomes" id="UP000253383"/>
    </source>
</evidence>
<name>A0A368JV07_9BACT</name>
<dbReference type="InterPro" id="IPR009078">
    <property type="entry name" value="Ferritin-like_SF"/>
</dbReference>
<dbReference type="AlphaFoldDB" id="A0A368JV07"/>
<dbReference type="OrthoDB" id="954262at2"/>
<organism evidence="1 2">
    <name type="scientific">Larkinella punicea</name>
    <dbReference type="NCBI Taxonomy" id="2315727"/>
    <lineage>
        <taxon>Bacteria</taxon>
        <taxon>Pseudomonadati</taxon>
        <taxon>Bacteroidota</taxon>
        <taxon>Cytophagia</taxon>
        <taxon>Cytophagales</taxon>
        <taxon>Spirosomataceae</taxon>
        <taxon>Larkinella</taxon>
    </lineage>
</organism>
<keyword evidence="2" id="KW-1185">Reference proteome</keyword>
<protein>
    <submittedName>
        <fullName evidence="1">Ferritin-like domain-containing protein</fullName>
    </submittedName>
</protein>
<evidence type="ECO:0000313" key="1">
    <source>
        <dbReference type="EMBL" id="RCR71500.1"/>
    </source>
</evidence>
<gene>
    <name evidence="1" type="ORF">DUE52_00780</name>
</gene>
<sequence>MEELTSTSTPKKGPSVPAIPSVERRMFLRALGLTTVSAAAFLTACQNSMNDVAPKYSGARLSADGVSFGEGDFAILNYAYALEQLETAFYMAVIEKKTFAAGSKEEMIFKDIHDHELIHREFFKLAIPADKRIGDLEFDVSSIDFTNRREVLNTARVLEDTGVAAYNGAGPLISKANSIYLTIAGKIVSVEARHASLISSILQPGGGLFAGDYVVDNNGLEKALTVSEVLGRAGRYIKTAINPASLLALESSKS</sequence>
<dbReference type="RefSeq" id="WP_114404032.1">
    <property type="nucleotide sequence ID" value="NZ_QOWE01000001.1"/>
</dbReference>